<dbReference type="PROSITE" id="PS00654">
    <property type="entry name" value="PRD_1"/>
    <property type="match status" value="1"/>
</dbReference>
<accession>A0A0M6WMM3</accession>
<dbReference type="GO" id="GO:0003723">
    <property type="term" value="F:RNA binding"/>
    <property type="evidence" value="ECO:0007669"/>
    <property type="project" value="InterPro"/>
</dbReference>
<feature type="domain" description="PTS EIIB type-1" evidence="14">
    <location>
        <begin position="366"/>
        <end position="443"/>
    </location>
</feature>
<dbReference type="Proteomes" id="UP000049828">
    <property type="component" value="Unassembled WGS sequence"/>
</dbReference>
<dbReference type="InterPro" id="IPR036650">
    <property type="entry name" value="CAT_RNA-bd_dom_sf"/>
</dbReference>
<name>A0A0M6WMM3_9FIRM</name>
<gene>
    <name evidence="16" type="ORF">RIL183_03211</name>
</gene>
<dbReference type="InterPro" id="IPR004341">
    <property type="entry name" value="CAT_RNA-bd_dom"/>
</dbReference>
<dbReference type="Gene3D" id="3.30.1360.60">
    <property type="entry name" value="Glucose permease domain IIB"/>
    <property type="match status" value="1"/>
</dbReference>
<feature type="domain" description="PRD" evidence="15">
    <location>
        <begin position="65"/>
        <end position="170"/>
    </location>
</feature>
<keyword evidence="17" id="KW-1185">Reference proteome</keyword>
<dbReference type="SUPFAM" id="SSF50151">
    <property type="entry name" value="SacY-like RNA-binding domain"/>
    <property type="match status" value="1"/>
</dbReference>
<dbReference type="GO" id="GO:0005886">
    <property type="term" value="C:plasma membrane"/>
    <property type="evidence" value="ECO:0007669"/>
    <property type="project" value="UniProtKB-SubCell"/>
</dbReference>
<dbReference type="GO" id="GO:0009401">
    <property type="term" value="P:phosphoenolpyruvate-dependent sugar phosphotransferase system"/>
    <property type="evidence" value="ECO:0007669"/>
    <property type="project" value="UniProtKB-KW"/>
</dbReference>
<feature type="transmembrane region" description="Helical" evidence="13">
    <location>
        <begin position="314"/>
        <end position="337"/>
    </location>
</feature>
<dbReference type="InterPro" id="IPR011608">
    <property type="entry name" value="PRD"/>
</dbReference>
<evidence type="ECO:0000256" key="7">
    <source>
        <dbReference type="ARBA" id="ARBA00022692"/>
    </source>
</evidence>
<keyword evidence="11 13" id="KW-0472">Membrane</keyword>
<keyword evidence="8" id="KW-0677">Repeat</keyword>
<dbReference type="InterPro" id="IPR036634">
    <property type="entry name" value="PRD_sf"/>
</dbReference>
<keyword evidence="2" id="KW-0813">Transport</keyword>
<dbReference type="AlphaFoldDB" id="A0A0M6WMM3"/>
<dbReference type="OrthoDB" id="9813552at2"/>
<evidence type="ECO:0000256" key="9">
    <source>
        <dbReference type="ARBA" id="ARBA00022777"/>
    </source>
</evidence>
<feature type="active site" description="Phosphocysteine intermediate; for EIIB activity" evidence="12">
    <location>
        <position position="388"/>
    </location>
</feature>
<keyword evidence="5" id="KW-0808">Transferase</keyword>
<evidence type="ECO:0000256" key="6">
    <source>
        <dbReference type="ARBA" id="ARBA00022683"/>
    </source>
</evidence>
<dbReference type="NCBIfam" id="NF046042">
    <property type="entry name" value="LicT"/>
    <property type="match status" value="1"/>
</dbReference>
<protein>
    <recommendedName>
        <fullName evidence="18">PRD domain-containing protein</fullName>
    </recommendedName>
</protein>
<dbReference type="FunFam" id="3.30.1360.60:FF:000001">
    <property type="entry name" value="PTS system glucose-specific IIBC component PtsG"/>
    <property type="match status" value="1"/>
</dbReference>
<reference evidence="17" key="1">
    <citation type="submission" date="2015-05" db="EMBL/GenBank/DDBJ databases">
        <authorList>
            <consortium name="Pathogen Informatics"/>
        </authorList>
    </citation>
    <scope>NUCLEOTIDE SEQUENCE [LARGE SCALE GENOMIC DNA]</scope>
    <source>
        <strain evidence="17">L1-83</strain>
    </source>
</reference>
<dbReference type="Pfam" id="PF03123">
    <property type="entry name" value="CAT_RBD"/>
    <property type="match status" value="1"/>
</dbReference>
<dbReference type="InterPro" id="IPR050429">
    <property type="entry name" value="PTS_Glucose_EIICBA"/>
</dbReference>
<evidence type="ECO:0000256" key="12">
    <source>
        <dbReference type="PROSITE-ProRule" id="PRU00421"/>
    </source>
</evidence>
<keyword evidence="9" id="KW-0418">Kinase</keyword>
<evidence type="ECO:0000259" key="14">
    <source>
        <dbReference type="PROSITE" id="PS51098"/>
    </source>
</evidence>
<keyword evidence="3" id="KW-1003">Cell membrane</keyword>
<dbReference type="PROSITE" id="PS51372">
    <property type="entry name" value="PRD_2"/>
    <property type="match status" value="2"/>
</dbReference>
<dbReference type="PANTHER" id="PTHR30009:SF4">
    <property type="entry name" value="PTS SYSTEM N-ACETYLGLUCOSAMINE-SPECIFIC EIICBA COMPONENT"/>
    <property type="match status" value="1"/>
</dbReference>
<dbReference type="SUPFAM" id="SSF55604">
    <property type="entry name" value="Glucose permease domain IIB"/>
    <property type="match status" value="1"/>
</dbReference>
<evidence type="ECO:0000256" key="10">
    <source>
        <dbReference type="ARBA" id="ARBA00022989"/>
    </source>
</evidence>
<dbReference type="SUPFAM" id="SSF63520">
    <property type="entry name" value="PTS-regulatory domain, PRD"/>
    <property type="match status" value="2"/>
</dbReference>
<dbReference type="Gene3D" id="1.10.1790.10">
    <property type="entry name" value="PRD domain"/>
    <property type="match status" value="2"/>
</dbReference>
<dbReference type="InterPro" id="IPR018113">
    <property type="entry name" value="PTrfase_EIIB_Cys"/>
</dbReference>
<evidence type="ECO:0000256" key="2">
    <source>
        <dbReference type="ARBA" id="ARBA00022448"/>
    </source>
</evidence>
<evidence type="ECO:0000259" key="15">
    <source>
        <dbReference type="PROSITE" id="PS51372"/>
    </source>
</evidence>
<dbReference type="Gene3D" id="2.30.24.10">
    <property type="entry name" value="CAT RNA-binding domain"/>
    <property type="match status" value="1"/>
</dbReference>
<dbReference type="GO" id="GO:0016301">
    <property type="term" value="F:kinase activity"/>
    <property type="evidence" value="ECO:0007669"/>
    <property type="project" value="UniProtKB-KW"/>
</dbReference>
<feature type="transmembrane region" description="Helical" evidence="13">
    <location>
        <begin position="271"/>
        <end position="294"/>
    </location>
</feature>
<keyword evidence="6" id="KW-0598">Phosphotransferase system</keyword>
<comment type="subcellular location">
    <subcellularLocation>
        <location evidence="1">Cell membrane</location>
        <topology evidence="1">Multi-pass membrane protein</topology>
    </subcellularLocation>
</comment>
<evidence type="ECO:0008006" key="18">
    <source>
        <dbReference type="Google" id="ProtNLM"/>
    </source>
</evidence>
<keyword evidence="7 13" id="KW-0812">Transmembrane</keyword>
<evidence type="ECO:0000256" key="3">
    <source>
        <dbReference type="ARBA" id="ARBA00022475"/>
    </source>
</evidence>
<dbReference type="GO" id="GO:0090563">
    <property type="term" value="F:protein-phosphocysteine-sugar phosphotransferase activity"/>
    <property type="evidence" value="ECO:0007669"/>
    <property type="project" value="TreeGrafter"/>
</dbReference>
<evidence type="ECO:0000313" key="17">
    <source>
        <dbReference type="Proteomes" id="UP000049828"/>
    </source>
</evidence>
<dbReference type="PANTHER" id="PTHR30009">
    <property type="entry name" value="CYTOCHROME C-TYPE SYNTHESIS PROTEIN AND PTS TRANSMEMBRANE COMPONENT"/>
    <property type="match status" value="1"/>
</dbReference>
<sequence length="443" mass="50041">MVIQKVINNNVISAYDENQQEVVIMGKGIGFKAHTGDAIDESRVEKVFRIENEKLSRQFQEILENIPLEHMQLTSDIITYAKKNLNVQLNQSIYITLTDHINFAIQRQVQGIQLKNALLWEIKKFYHQEYLMGKYAINLLNEKLGTKFSEDEAGFIALHFVNAEYDTTINDTFAMTNMIQGILELVKQEMGIEFDEESLHYERFVTHLKFLAQRLYRHELLKDEEIEFAKLMENKYPGEYECSKHIAEYIEKEYGGQISGEEIMFLAPALYVVYAALYGIFTVITVLVGFRAGFCFSAGATDLLFSASLPAAKNTWMIIPLGIAAFIVFYVVFRFAITKFDLKTPGREDDDVEAEKKVDLGSSDYTTVAATILEGVGGAANVTSIDNCITRLRLEVKDSSLVDEKKIKSAGAAGVIRPSKTAVQVVVGTKVQFVADEFKKLCK</sequence>
<evidence type="ECO:0000256" key="8">
    <source>
        <dbReference type="ARBA" id="ARBA00022737"/>
    </source>
</evidence>
<feature type="domain" description="PRD" evidence="15">
    <location>
        <begin position="171"/>
        <end position="280"/>
    </location>
</feature>
<dbReference type="GO" id="GO:0015764">
    <property type="term" value="P:N-acetylglucosamine transport"/>
    <property type="evidence" value="ECO:0007669"/>
    <property type="project" value="TreeGrafter"/>
</dbReference>
<organism evidence="16 17">
    <name type="scientific">Roseburia inulinivorans</name>
    <dbReference type="NCBI Taxonomy" id="360807"/>
    <lineage>
        <taxon>Bacteria</taxon>
        <taxon>Bacillati</taxon>
        <taxon>Bacillota</taxon>
        <taxon>Clostridia</taxon>
        <taxon>Lachnospirales</taxon>
        <taxon>Lachnospiraceae</taxon>
        <taxon>Roseburia</taxon>
    </lineage>
</organism>
<dbReference type="InterPro" id="IPR001996">
    <property type="entry name" value="PTS_IIB_1"/>
</dbReference>
<dbReference type="CDD" id="cd00212">
    <property type="entry name" value="PTS_IIB_glc"/>
    <property type="match status" value="1"/>
</dbReference>
<evidence type="ECO:0000256" key="1">
    <source>
        <dbReference type="ARBA" id="ARBA00004651"/>
    </source>
</evidence>
<dbReference type="SMART" id="SM01061">
    <property type="entry name" value="CAT_RBD"/>
    <property type="match status" value="1"/>
</dbReference>
<keyword evidence="10 13" id="KW-1133">Transmembrane helix</keyword>
<dbReference type="EMBL" id="CVRS01000067">
    <property type="protein sequence ID" value="CRL37184.1"/>
    <property type="molecule type" value="Genomic_DNA"/>
</dbReference>
<proteinExistence type="predicted"/>
<dbReference type="RefSeq" id="WP_055039534.1">
    <property type="nucleotide sequence ID" value="NZ_CVRS01000067.1"/>
</dbReference>
<dbReference type="GO" id="GO:0045893">
    <property type="term" value="P:positive regulation of DNA-templated transcription"/>
    <property type="evidence" value="ECO:0007669"/>
    <property type="project" value="InterPro"/>
</dbReference>
<evidence type="ECO:0000256" key="13">
    <source>
        <dbReference type="SAM" id="Phobius"/>
    </source>
</evidence>
<dbReference type="PROSITE" id="PS01035">
    <property type="entry name" value="PTS_EIIB_TYPE_1_CYS"/>
    <property type="match status" value="1"/>
</dbReference>
<evidence type="ECO:0000256" key="11">
    <source>
        <dbReference type="ARBA" id="ARBA00023136"/>
    </source>
</evidence>
<dbReference type="NCBIfam" id="TIGR00826">
    <property type="entry name" value="EIIB_glc"/>
    <property type="match status" value="1"/>
</dbReference>
<dbReference type="Pfam" id="PF00874">
    <property type="entry name" value="PRD"/>
    <property type="match status" value="2"/>
</dbReference>
<dbReference type="InterPro" id="IPR001550">
    <property type="entry name" value="Transcrpt_antitermin_CS"/>
</dbReference>
<keyword evidence="4" id="KW-0762">Sugar transport</keyword>
<evidence type="ECO:0000313" key="16">
    <source>
        <dbReference type="EMBL" id="CRL37184.1"/>
    </source>
</evidence>
<dbReference type="Pfam" id="PF00367">
    <property type="entry name" value="PTS_EIIB"/>
    <property type="match status" value="1"/>
</dbReference>
<evidence type="ECO:0000256" key="5">
    <source>
        <dbReference type="ARBA" id="ARBA00022679"/>
    </source>
</evidence>
<dbReference type="InterPro" id="IPR036878">
    <property type="entry name" value="Glu_permease_IIB"/>
</dbReference>
<dbReference type="GO" id="GO:0008982">
    <property type="term" value="F:protein-N(PI)-phosphohistidine-sugar phosphotransferase activity"/>
    <property type="evidence" value="ECO:0007669"/>
    <property type="project" value="InterPro"/>
</dbReference>
<evidence type="ECO:0000256" key="4">
    <source>
        <dbReference type="ARBA" id="ARBA00022597"/>
    </source>
</evidence>
<dbReference type="PROSITE" id="PS51098">
    <property type="entry name" value="PTS_EIIB_TYPE_1"/>
    <property type="match status" value="1"/>
</dbReference>